<comment type="caution">
    <text evidence="2">The sequence shown here is derived from an EMBL/GenBank/DDBJ whole genome shotgun (WGS) entry which is preliminary data.</text>
</comment>
<dbReference type="Proteomes" id="UP000757900">
    <property type="component" value="Unassembled WGS sequence"/>
</dbReference>
<proteinExistence type="predicted"/>
<dbReference type="EMBL" id="JABZFV010000001">
    <property type="protein sequence ID" value="MBF0934066.1"/>
    <property type="molecule type" value="Genomic_DNA"/>
</dbReference>
<protein>
    <submittedName>
        <fullName evidence="2">Uncharacterized protein</fullName>
    </submittedName>
</protein>
<organism evidence="2 3">
    <name type="scientific">Abiotrophia defectiva</name>
    <name type="common">Streptococcus defectivus</name>
    <dbReference type="NCBI Taxonomy" id="46125"/>
    <lineage>
        <taxon>Bacteria</taxon>
        <taxon>Bacillati</taxon>
        <taxon>Bacillota</taxon>
        <taxon>Bacilli</taxon>
        <taxon>Lactobacillales</taxon>
        <taxon>Aerococcaceae</taxon>
        <taxon>Abiotrophia</taxon>
    </lineage>
</organism>
<reference evidence="2" key="1">
    <citation type="submission" date="2020-04" db="EMBL/GenBank/DDBJ databases">
        <title>Deep metagenomics examines the oral microbiome during advanced dental caries in children, revealing novel taxa and co-occurrences with host molecules.</title>
        <authorList>
            <person name="Baker J.L."/>
            <person name="Morton J.T."/>
            <person name="Dinis M."/>
            <person name="Alvarez R."/>
            <person name="Tran N.C."/>
            <person name="Knight R."/>
            <person name="Edlund A."/>
        </authorList>
    </citation>
    <scope>NUCLEOTIDE SEQUENCE</scope>
    <source>
        <strain evidence="2">JCVI_23_bin.16</strain>
    </source>
</reference>
<feature type="region of interest" description="Disordered" evidence="1">
    <location>
        <begin position="210"/>
        <end position="235"/>
    </location>
</feature>
<gene>
    <name evidence="2" type="ORF">HXK00_00300</name>
</gene>
<evidence type="ECO:0000256" key="1">
    <source>
        <dbReference type="SAM" id="MobiDB-lite"/>
    </source>
</evidence>
<name>A0A929MQZ4_ABIDE</name>
<accession>A0A929MQZ4</accession>
<sequence length="235" mass="27529">MSYEPVKINKAALRKRVEKEVEQLKLAGRLYQFKEERRCKVCRQPELLPIIHRALSMGATITQIHKDIELYNNKLSKEDRISINSLYNHSKKHFTEDDTARVVYRRILEENARKQEIDYIDGVTNIITPEAFFETAMVRGYQTLVSESSFVDLKTGMEAATKVHQIRQEARDSQEIEDIIYKTNKIMEIIREVVPAEYWREITRRISEEENGSIDSEEVFDDVDEIGPDEDVESE</sequence>
<evidence type="ECO:0000313" key="3">
    <source>
        <dbReference type="Proteomes" id="UP000757900"/>
    </source>
</evidence>
<evidence type="ECO:0000313" key="2">
    <source>
        <dbReference type="EMBL" id="MBF0934066.1"/>
    </source>
</evidence>
<dbReference type="AlphaFoldDB" id="A0A929MQZ4"/>